<organism evidence="2 3">
    <name type="scientific">Albula glossodonta</name>
    <name type="common">roundjaw bonefish</name>
    <dbReference type="NCBI Taxonomy" id="121402"/>
    <lineage>
        <taxon>Eukaryota</taxon>
        <taxon>Metazoa</taxon>
        <taxon>Chordata</taxon>
        <taxon>Craniata</taxon>
        <taxon>Vertebrata</taxon>
        <taxon>Euteleostomi</taxon>
        <taxon>Actinopterygii</taxon>
        <taxon>Neopterygii</taxon>
        <taxon>Teleostei</taxon>
        <taxon>Albuliformes</taxon>
        <taxon>Albulidae</taxon>
        <taxon>Albula</taxon>
    </lineage>
</organism>
<keyword evidence="3" id="KW-1185">Reference proteome</keyword>
<dbReference type="InterPro" id="IPR015943">
    <property type="entry name" value="WD40/YVTN_repeat-like_dom_sf"/>
</dbReference>
<dbReference type="Proteomes" id="UP000824540">
    <property type="component" value="Unassembled WGS sequence"/>
</dbReference>
<dbReference type="SMART" id="SM00320">
    <property type="entry name" value="WD40"/>
    <property type="match status" value="4"/>
</dbReference>
<dbReference type="InterPro" id="IPR011049">
    <property type="entry name" value="Serralysin-like_metalloprot_C"/>
</dbReference>
<dbReference type="PROSITE" id="PS50082">
    <property type="entry name" value="WD_REPEATS_2"/>
    <property type="match status" value="1"/>
</dbReference>
<evidence type="ECO:0008006" key="4">
    <source>
        <dbReference type="Google" id="ProtNLM"/>
    </source>
</evidence>
<dbReference type="AlphaFoldDB" id="A0A8T2NU25"/>
<evidence type="ECO:0000256" key="1">
    <source>
        <dbReference type="PROSITE-ProRule" id="PRU00221"/>
    </source>
</evidence>
<protein>
    <recommendedName>
        <fullName evidence="4">WD repeat-containing protein 27</fullName>
    </recommendedName>
</protein>
<feature type="non-terminal residue" evidence="2">
    <location>
        <position position="1"/>
    </location>
</feature>
<name>A0A8T2NU25_9TELE</name>
<dbReference type="PROSITE" id="PS50294">
    <property type="entry name" value="WD_REPEATS_REGION"/>
    <property type="match status" value="1"/>
</dbReference>
<dbReference type="PANTHER" id="PTHR44525:SF1">
    <property type="entry name" value="WD REPEAT-CONTAINING PROTEIN 27"/>
    <property type="match status" value="1"/>
</dbReference>
<evidence type="ECO:0000313" key="3">
    <source>
        <dbReference type="Proteomes" id="UP000824540"/>
    </source>
</evidence>
<accession>A0A8T2NU25</accession>
<dbReference type="Gene3D" id="2.130.10.10">
    <property type="entry name" value="YVTN repeat-like/Quinoprotein amine dehydrogenase"/>
    <property type="match status" value="2"/>
</dbReference>
<dbReference type="Pfam" id="PF00400">
    <property type="entry name" value="WD40"/>
    <property type="match status" value="2"/>
</dbReference>
<dbReference type="InterPro" id="IPR036322">
    <property type="entry name" value="WD40_repeat_dom_sf"/>
</dbReference>
<reference evidence="2" key="1">
    <citation type="thesis" date="2021" institute="BYU ScholarsArchive" country="Provo, UT, USA">
        <title>Applications of and Algorithms for Genome Assembly and Genomic Analyses with an Emphasis on Marine Teleosts.</title>
        <authorList>
            <person name="Pickett B.D."/>
        </authorList>
    </citation>
    <scope>NUCLEOTIDE SEQUENCE</scope>
    <source>
        <strain evidence="2">HI-2016</strain>
    </source>
</reference>
<dbReference type="EMBL" id="JAFBMS010000020">
    <property type="protein sequence ID" value="KAG9344463.1"/>
    <property type="molecule type" value="Genomic_DNA"/>
</dbReference>
<gene>
    <name evidence="2" type="ORF">JZ751_011133</name>
</gene>
<feature type="repeat" description="WD" evidence="1">
    <location>
        <begin position="360"/>
        <end position="391"/>
    </location>
</feature>
<dbReference type="SUPFAM" id="SSF50978">
    <property type="entry name" value="WD40 repeat-like"/>
    <property type="match status" value="1"/>
</dbReference>
<dbReference type="SUPFAM" id="SSF101967">
    <property type="entry name" value="Adhesin YadA, collagen-binding domain"/>
    <property type="match status" value="1"/>
</dbReference>
<dbReference type="OrthoDB" id="20669at2759"/>
<dbReference type="InterPro" id="IPR001680">
    <property type="entry name" value="WD40_rpt"/>
</dbReference>
<comment type="caution">
    <text evidence="2">The sequence shown here is derived from an EMBL/GenBank/DDBJ whole genome shotgun (WGS) entry which is preliminary data.</text>
</comment>
<keyword evidence="1" id="KW-0853">WD repeat</keyword>
<evidence type="ECO:0000313" key="2">
    <source>
        <dbReference type="EMBL" id="KAG9344463.1"/>
    </source>
</evidence>
<dbReference type="PANTHER" id="PTHR44525">
    <property type="entry name" value="WD REPEAT-CONTAINING PROTEIN 27"/>
    <property type="match status" value="1"/>
</dbReference>
<dbReference type="InterPro" id="IPR042411">
    <property type="entry name" value="WDR27"/>
</dbReference>
<proteinExistence type="predicted"/>
<sequence length="820" mass="90536">MDVDGGDIWLEEDEVEIVTEMFALTMTCGPPVSHVQLACCTTHCAFPWQGKELRVYSNTNFDAKVWTFSLPDDYRCRMVTRVDLNKVEQRQLRHMEGGPINQPERKLLCLLPGSVRGEQADTVETSKPVLRISPCSVPPDPTHTLCLVSSPFESSVALFQVQVPVLLESSYFNQGNVCSWEEILSVIPSGPLMPESPLNAELVKKQVSKPPKKQGPDVRVSVKDMPVTFHARVKSSGYSTRPCFTYPPQELAIIRKGYPEALDKHRGCVRVSRWKMLKANTQKKKPGLLKNNKKLRCIFPDYPEDSAVPIALYNQVSTAGRPTPVCCLQYSGDGKQILCGLGNRSALLYKSSLSGTPAVYTGHDGSINSVGWSHSREWVVTAADDRTARVWPIGNAEPGGDRFSKPVKSAQFYYLDKFLLLSSGSSLHLYLYHLDSARDDIKRYHTKSLCKLVGKFGMSSGTDITCASAINQFFSYIALAAGVDRSVEVFDLNVGRVAADIPDAHARAVHHIAQNQGSMFSTQALDLYSLFLTSAVTDGLKLWDLRTLRCVRRYEGHINRCHPCSAVFSPCGRYIATASEDNCAFIYDVRSSTYLHKLQRHSDTVLTVAFNPSKPEALEERRRTHQWLWARVGVEAGQDKSIRHPDWITSDERQRRRPFEPAWHQVTRTQFEQAVLLSICLSASAFCAGREGGSAAVDLRSAAEDMHSAAVGLRSAAEDMHSAAVGLRSAAEDMHSAAVGLRSAAEELHSAAVDLRSAAEELHSATVDLRSAAEELHSAAAPPVPRDPRQELLLHSAKLHNTEPSASLSLTQIPPFPSLS</sequence>